<reference evidence="5 6" key="1">
    <citation type="submission" date="2019-08" db="EMBL/GenBank/DDBJ databases">
        <title>Bacillus genomes from the desert of Cuatro Cienegas, Coahuila.</title>
        <authorList>
            <person name="Olmedo-Alvarez G."/>
        </authorList>
    </citation>
    <scope>NUCLEOTIDE SEQUENCE [LARGE SCALE GENOMIC DNA]</scope>
    <source>
        <strain evidence="5 6">CH34_1T</strain>
    </source>
</reference>
<evidence type="ECO:0000313" key="6">
    <source>
        <dbReference type="Proteomes" id="UP000322267"/>
    </source>
</evidence>
<keyword evidence="3 5" id="KW-0067">ATP-binding</keyword>
<dbReference type="InterPro" id="IPR003593">
    <property type="entry name" value="AAA+_ATPase"/>
</dbReference>
<evidence type="ECO:0000313" key="5">
    <source>
        <dbReference type="EMBL" id="TYS17680.1"/>
    </source>
</evidence>
<proteinExistence type="predicted"/>
<dbReference type="Proteomes" id="UP000322267">
    <property type="component" value="Unassembled WGS sequence"/>
</dbReference>
<evidence type="ECO:0000256" key="2">
    <source>
        <dbReference type="ARBA" id="ARBA00022741"/>
    </source>
</evidence>
<dbReference type="PROSITE" id="PS50893">
    <property type="entry name" value="ABC_TRANSPORTER_2"/>
    <property type="match status" value="1"/>
</dbReference>
<dbReference type="AlphaFoldDB" id="A0A5D4NUS2"/>
<dbReference type="Pfam" id="PF00005">
    <property type="entry name" value="ABC_tran"/>
    <property type="match status" value="1"/>
</dbReference>
<dbReference type="GO" id="GO:0022857">
    <property type="term" value="F:transmembrane transporter activity"/>
    <property type="evidence" value="ECO:0007669"/>
    <property type="project" value="TreeGrafter"/>
</dbReference>
<dbReference type="RefSeq" id="WP_148939014.1">
    <property type="nucleotide sequence ID" value="NZ_VTEI01000003.1"/>
</dbReference>
<feature type="domain" description="ABC transporter" evidence="4">
    <location>
        <begin position="2"/>
        <end position="226"/>
    </location>
</feature>
<keyword evidence="2" id="KW-0547">Nucleotide-binding</keyword>
<evidence type="ECO:0000259" key="4">
    <source>
        <dbReference type="PROSITE" id="PS50893"/>
    </source>
</evidence>
<organism evidence="5 6">
    <name type="scientific">Rossellomorea vietnamensis</name>
    <dbReference type="NCBI Taxonomy" id="218284"/>
    <lineage>
        <taxon>Bacteria</taxon>
        <taxon>Bacillati</taxon>
        <taxon>Bacillota</taxon>
        <taxon>Bacilli</taxon>
        <taxon>Bacillales</taxon>
        <taxon>Bacillaceae</taxon>
        <taxon>Rossellomorea</taxon>
    </lineage>
</organism>
<dbReference type="GO" id="GO:0016887">
    <property type="term" value="F:ATP hydrolysis activity"/>
    <property type="evidence" value="ECO:0007669"/>
    <property type="project" value="InterPro"/>
</dbReference>
<gene>
    <name evidence="5" type="ORF">FZC78_07410</name>
</gene>
<protein>
    <submittedName>
        <fullName evidence="5">ABC transporter ATP-binding protein</fullName>
    </submittedName>
</protein>
<dbReference type="PANTHER" id="PTHR24220">
    <property type="entry name" value="IMPORT ATP-BINDING PROTEIN"/>
    <property type="match status" value="1"/>
</dbReference>
<dbReference type="Gene3D" id="3.40.50.300">
    <property type="entry name" value="P-loop containing nucleotide triphosphate hydrolases"/>
    <property type="match status" value="1"/>
</dbReference>
<accession>A0A5D4NUS2</accession>
<dbReference type="CDD" id="cd03255">
    <property type="entry name" value="ABC_MJ0796_LolCDE_FtsE"/>
    <property type="match status" value="1"/>
</dbReference>
<dbReference type="SMART" id="SM00382">
    <property type="entry name" value="AAA"/>
    <property type="match status" value="1"/>
</dbReference>
<dbReference type="GO" id="GO:0005524">
    <property type="term" value="F:ATP binding"/>
    <property type="evidence" value="ECO:0007669"/>
    <property type="project" value="UniProtKB-KW"/>
</dbReference>
<dbReference type="InterPro" id="IPR017911">
    <property type="entry name" value="MacB-like_ATP-bd"/>
</dbReference>
<dbReference type="GO" id="GO:0005886">
    <property type="term" value="C:plasma membrane"/>
    <property type="evidence" value="ECO:0007669"/>
    <property type="project" value="TreeGrafter"/>
</dbReference>
<evidence type="ECO:0000256" key="3">
    <source>
        <dbReference type="ARBA" id="ARBA00022840"/>
    </source>
</evidence>
<dbReference type="InterPro" id="IPR015854">
    <property type="entry name" value="ABC_transpr_LolD-like"/>
</dbReference>
<dbReference type="EMBL" id="VTEI01000003">
    <property type="protein sequence ID" value="TYS17680.1"/>
    <property type="molecule type" value="Genomic_DNA"/>
</dbReference>
<dbReference type="PANTHER" id="PTHR24220:SF659">
    <property type="entry name" value="TRANSPORTER, PUTATIVE-RELATED"/>
    <property type="match status" value="1"/>
</dbReference>
<sequence length="226" mass="25249">MIQIRHLIKAYSVEKSDVNILDIPYLDIEQGEQAAVTGPSGSGKSTLLHIIGGVIQATSGKVIVNGTTISELPQAKQDFFRKNYVGYVFQDFHLIASLTAEENIRLVLDNMPKAKQKQLISSWFERVGLKGKEHRYPSQLSRGQLQRVAIIRALINEPLIVLADEPTGSLDYDTAHQIMNLLLKLCQELSQTLLCVTHDRELASWFPKNLTMPELNQSLQRGGKTA</sequence>
<evidence type="ECO:0000256" key="1">
    <source>
        <dbReference type="ARBA" id="ARBA00022448"/>
    </source>
</evidence>
<dbReference type="InterPro" id="IPR003439">
    <property type="entry name" value="ABC_transporter-like_ATP-bd"/>
</dbReference>
<comment type="caution">
    <text evidence="5">The sequence shown here is derived from an EMBL/GenBank/DDBJ whole genome shotgun (WGS) entry which is preliminary data.</text>
</comment>
<keyword evidence="1" id="KW-0813">Transport</keyword>
<name>A0A5D4NUS2_9BACI</name>
<dbReference type="InterPro" id="IPR027417">
    <property type="entry name" value="P-loop_NTPase"/>
</dbReference>
<dbReference type="SUPFAM" id="SSF52540">
    <property type="entry name" value="P-loop containing nucleoside triphosphate hydrolases"/>
    <property type="match status" value="1"/>
</dbReference>
<dbReference type="OrthoDB" id="9791546at2"/>